<proteinExistence type="predicted"/>
<keyword evidence="1" id="KW-0812">Transmembrane</keyword>
<feature type="transmembrane region" description="Helical" evidence="1">
    <location>
        <begin position="37"/>
        <end position="59"/>
    </location>
</feature>
<keyword evidence="1" id="KW-0472">Membrane</keyword>
<name>A0AA40K8R5_9PEZI</name>
<protein>
    <submittedName>
        <fullName evidence="2">Uncharacterized protein</fullName>
    </submittedName>
</protein>
<evidence type="ECO:0000256" key="1">
    <source>
        <dbReference type="SAM" id="Phobius"/>
    </source>
</evidence>
<keyword evidence="1" id="KW-1133">Transmembrane helix</keyword>
<organism evidence="2 3">
    <name type="scientific">Schizothecium vesticola</name>
    <dbReference type="NCBI Taxonomy" id="314040"/>
    <lineage>
        <taxon>Eukaryota</taxon>
        <taxon>Fungi</taxon>
        <taxon>Dikarya</taxon>
        <taxon>Ascomycota</taxon>
        <taxon>Pezizomycotina</taxon>
        <taxon>Sordariomycetes</taxon>
        <taxon>Sordariomycetidae</taxon>
        <taxon>Sordariales</taxon>
        <taxon>Schizotheciaceae</taxon>
        <taxon>Schizothecium</taxon>
    </lineage>
</organism>
<gene>
    <name evidence="2" type="ORF">B0T18DRAFT_408484</name>
</gene>
<keyword evidence="3" id="KW-1185">Reference proteome</keyword>
<dbReference type="AlphaFoldDB" id="A0AA40K8R5"/>
<dbReference type="Proteomes" id="UP001172155">
    <property type="component" value="Unassembled WGS sequence"/>
</dbReference>
<evidence type="ECO:0000313" key="2">
    <source>
        <dbReference type="EMBL" id="KAK0750224.1"/>
    </source>
</evidence>
<comment type="caution">
    <text evidence="2">The sequence shown here is derived from an EMBL/GenBank/DDBJ whole genome shotgun (WGS) entry which is preliminary data.</text>
</comment>
<reference evidence="2" key="1">
    <citation type="submission" date="2023-06" db="EMBL/GenBank/DDBJ databases">
        <title>Genome-scale phylogeny and comparative genomics of the fungal order Sordariales.</title>
        <authorList>
            <consortium name="Lawrence Berkeley National Laboratory"/>
            <person name="Hensen N."/>
            <person name="Bonometti L."/>
            <person name="Westerberg I."/>
            <person name="Brannstrom I.O."/>
            <person name="Guillou S."/>
            <person name="Cros-Aarteil S."/>
            <person name="Calhoun S."/>
            <person name="Haridas S."/>
            <person name="Kuo A."/>
            <person name="Mondo S."/>
            <person name="Pangilinan J."/>
            <person name="Riley R."/>
            <person name="LaButti K."/>
            <person name="Andreopoulos B."/>
            <person name="Lipzen A."/>
            <person name="Chen C."/>
            <person name="Yanf M."/>
            <person name="Daum C."/>
            <person name="Ng V."/>
            <person name="Clum A."/>
            <person name="Steindorff A."/>
            <person name="Ohm R."/>
            <person name="Martin F."/>
            <person name="Silar P."/>
            <person name="Natvig D."/>
            <person name="Lalanne C."/>
            <person name="Gautier V."/>
            <person name="Ament-velasquez S.L."/>
            <person name="Kruys A."/>
            <person name="Hutchinson M.I."/>
            <person name="Powell A.J."/>
            <person name="Barry K."/>
            <person name="Miller A.N."/>
            <person name="Grigoriev I.V."/>
            <person name="Debuchy R."/>
            <person name="Gladieux P."/>
            <person name="Thoren M.H."/>
            <person name="Johannesson H."/>
        </authorList>
    </citation>
    <scope>NUCLEOTIDE SEQUENCE</scope>
    <source>
        <strain evidence="2">SMH3187-1</strain>
    </source>
</reference>
<dbReference type="EMBL" id="JAUKUD010000003">
    <property type="protein sequence ID" value="KAK0750224.1"/>
    <property type="molecule type" value="Genomic_DNA"/>
</dbReference>
<accession>A0AA40K8R5</accession>
<sequence>MCGQSKLEGIFFLLWPFGGTTVESVGHALRKGKILKITCACACALMFCLVSSLGVSINYRDVFVCIAECIGEKFDDASWCDVKVDILG</sequence>
<evidence type="ECO:0000313" key="3">
    <source>
        <dbReference type="Proteomes" id="UP001172155"/>
    </source>
</evidence>